<comment type="caution">
    <text evidence="2">The sequence shown here is derived from an EMBL/GenBank/DDBJ whole genome shotgun (WGS) entry which is preliminary data.</text>
</comment>
<sequence>MQSRIVRRAGARRIRREPAFSKSSNSNSSSRSRRSNSSRSSRSNSSRSSTSVRVVARPMTLDTEDATAASLSDSSKIVFQTDRKAGGHRRVGECGGGERETWEGWTRRSPPKQPSTLSDLSVPLFRSCGDPSGLPVTLASTTISSGECRYSVSVLVATEPAAPIHH</sequence>
<dbReference type="AlphaFoldDB" id="A0A834J217"/>
<protein>
    <submittedName>
        <fullName evidence="2">Uncharacterized protein</fullName>
    </submittedName>
</protein>
<evidence type="ECO:0000313" key="2">
    <source>
        <dbReference type="EMBL" id="KAF7380200.1"/>
    </source>
</evidence>
<name>A0A834J217_VESVU</name>
<feature type="region of interest" description="Disordered" evidence="1">
    <location>
        <begin position="1"/>
        <end position="118"/>
    </location>
</feature>
<proteinExistence type="predicted"/>
<feature type="compositionally biased region" description="Low complexity" evidence="1">
    <location>
        <begin position="37"/>
        <end position="49"/>
    </location>
</feature>
<reference evidence="2" key="1">
    <citation type="journal article" date="2020" name="G3 (Bethesda)">
        <title>High-Quality Assemblies for Three Invasive Social Wasps from the &lt;i&gt;Vespula&lt;/i&gt; Genus.</title>
        <authorList>
            <person name="Harrop T.W.R."/>
            <person name="Guhlin J."/>
            <person name="McLaughlin G.M."/>
            <person name="Permina E."/>
            <person name="Stockwell P."/>
            <person name="Gilligan J."/>
            <person name="Le Lec M.F."/>
            <person name="Gruber M.A.M."/>
            <person name="Quinn O."/>
            <person name="Lovegrove M."/>
            <person name="Duncan E.J."/>
            <person name="Remnant E.J."/>
            <person name="Van Eeckhoven J."/>
            <person name="Graham B."/>
            <person name="Knapp R.A."/>
            <person name="Langford K.W."/>
            <person name="Kronenberg Z."/>
            <person name="Press M.O."/>
            <person name="Eacker S.M."/>
            <person name="Wilson-Rankin E.E."/>
            <person name="Purcell J."/>
            <person name="Lester P.J."/>
            <person name="Dearden P.K."/>
        </authorList>
    </citation>
    <scope>NUCLEOTIDE SEQUENCE</scope>
    <source>
        <strain evidence="2">Marl-1</strain>
    </source>
</reference>
<keyword evidence="3" id="KW-1185">Reference proteome</keyword>
<dbReference type="EMBL" id="JACSEA010000022">
    <property type="protein sequence ID" value="KAF7380200.1"/>
    <property type="molecule type" value="Genomic_DNA"/>
</dbReference>
<feature type="compositionally biased region" description="Basic residues" evidence="1">
    <location>
        <begin position="1"/>
        <end position="15"/>
    </location>
</feature>
<evidence type="ECO:0000256" key="1">
    <source>
        <dbReference type="SAM" id="MobiDB-lite"/>
    </source>
</evidence>
<dbReference type="Proteomes" id="UP000614350">
    <property type="component" value="Unassembled WGS sequence"/>
</dbReference>
<feature type="compositionally biased region" description="Basic and acidic residues" evidence="1">
    <location>
        <begin position="81"/>
        <end position="106"/>
    </location>
</feature>
<gene>
    <name evidence="2" type="ORF">HZH66_014555</name>
</gene>
<feature type="compositionally biased region" description="Polar residues" evidence="1">
    <location>
        <begin position="69"/>
        <end position="78"/>
    </location>
</feature>
<accession>A0A834J217</accession>
<evidence type="ECO:0000313" key="3">
    <source>
        <dbReference type="Proteomes" id="UP000614350"/>
    </source>
</evidence>
<organism evidence="2 3">
    <name type="scientific">Vespula vulgaris</name>
    <name type="common">Yellow jacket</name>
    <name type="synonym">Wasp</name>
    <dbReference type="NCBI Taxonomy" id="7454"/>
    <lineage>
        <taxon>Eukaryota</taxon>
        <taxon>Metazoa</taxon>
        <taxon>Ecdysozoa</taxon>
        <taxon>Arthropoda</taxon>
        <taxon>Hexapoda</taxon>
        <taxon>Insecta</taxon>
        <taxon>Pterygota</taxon>
        <taxon>Neoptera</taxon>
        <taxon>Endopterygota</taxon>
        <taxon>Hymenoptera</taxon>
        <taxon>Apocrita</taxon>
        <taxon>Aculeata</taxon>
        <taxon>Vespoidea</taxon>
        <taxon>Vespidae</taxon>
        <taxon>Vespinae</taxon>
        <taxon>Vespula</taxon>
    </lineage>
</organism>